<feature type="compositionally biased region" description="Basic and acidic residues" evidence="1">
    <location>
        <begin position="164"/>
        <end position="176"/>
    </location>
</feature>
<gene>
    <name evidence="3" type="ORF">HMN09_00202700</name>
</gene>
<evidence type="ECO:0000313" key="3">
    <source>
        <dbReference type="EMBL" id="KAF7321146.1"/>
    </source>
</evidence>
<dbReference type="EMBL" id="JACAZE010000002">
    <property type="protein sequence ID" value="KAF7321146.1"/>
    <property type="molecule type" value="Genomic_DNA"/>
</dbReference>
<feature type="transmembrane region" description="Helical" evidence="2">
    <location>
        <begin position="33"/>
        <end position="52"/>
    </location>
</feature>
<feature type="compositionally biased region" description="Basic residues" evidence="1">
    <location>
        <begin position="118"/>
        <end position="127"/>
    </location>
</feature>
<feature type="region of interest" description="Disordered" evidence="1">
    <location>
        <begin position="1"/>
        <end position="26"/>
    </location>
</feature>
<keyword evidence="4" id="KW-1185">Reference proteome</keyword>
<sequence>MTVSGKKRADHAPWPAPKHDTLRAARRPTRHRLSMLARFATLVSATLFYLYMKIYTFISRRRRKETTPNDVEASIPCPEKAQLFVGETQAPFTQSYSPSPLGTITNTHGQGLDQARLRSPHNRRSIKRASASPNLRFESDISSPKEQQPRSLPVTPSPGSVGWHSEKEKVLGEARRWSAGVREKKGKRASLPASHPTKETSNSPWRASAPAILDSPRLPLQDRLQRACEAKPAIAERLSHTISEVVDVYANLPHFVVGNDTVDMTLIAVSDDGNTSLASDQTLPLPLDSTLKKQYIETNSELAYLRSSSSLKSCDTLPFTLPPSMDRCSDGTLGDVLDALEEMIGSPKWLSLVDLEGATARHEDPLYDMPLPVF</sequence>
<feature type="compositionally biased region" description="Polar residues" evidence="1">
    <location>
        <begin position="92"/>
        <end position="109"/>
    </location>
</feature>
<keyword evidence="2" id="KW-0472">Membrane</keyword>
<feature type="region of interest" description="Disordered" evidence="1">
    <location>
        <begin position="92"/>
        <end position="209"/>
    </location>
</feature>
<keyword evidence="2" id="KW-1133">Transmembrane helix</keyword>
<evidence type="ECO:0000256" key="1">
    <source>
        <dbReference type="SAM" id="MobiDB-lite"/>
    </source>
</evidence>
<keyword evidence="2" id="KW-0812">Transmembrane</keyword>
<proteinExistence type="predicted"/>
<evidence type="ECO:0000256" key="2">
    <source>
        <dbReference type="SAM" id="Phobius"/>
    </source>
</evidence>
<name>A0A8H6TQW1_MYCCL</name>
<protein>
    <submittedName>
        <fullName evidence="3">Uncharacterized protein</fullName>
    </submittedName>
</protein>
<organism evidence="3 4">
    <name type="scientific">Mycena chlorophos</name>
    <name type="common">Agaric fungus</name>
    <name type="synonym">Agaricus chlorophos</name>
    <dbReference type="NCBI Taxonomy" id="658473"/>
    <lineage>
        <taxon>Eukaryota</taxon>
        <taxon>Fungi</taxon>
        <taxon>Dikarya</taxon>
        <taxon>Basidiomycota</taxon>
        <taxon>Agaricomycotina</taxon>
        <taxon>Agaricomycetes</taxon>
        <taxon>Agaricomycetidae</taxon>
        <taxon>Agaricales</taxon>
        <taxon>Marasmiineae</taxon>
        <taxon>Mycenaceae</taxon>
        <taxon>Mycena</taxon>
    </lineage>
</organism>
<dbReference type="Proteomes" id="UP000613580">
    <property type="component" value="Unassembled WGS sequence"/>
</dbReference>
<reference evidence="3" key="1">
    <citation type="submission" date="2020-05" db="EMBL/GenBank/DDBJ databases">
        <title>Mycena genomes resolve the evolution of fungal bioluminescence.</title>
        <authorList>
            <person name="Tsai I.J."/>
        </authorList>
    </citation>
    <scope>NUCLEOTIDE SEQUENCE</scope>
    <source>
        <strain evidence="3">110903Hualien_Pintung</strain>
    </source>
</reference>
<dbReference type="AlphaFoldDB" id="A0A8H6TQW1"/>
<dbReference type="OrthoDB" id="3066212at2759"/>
<evidence type="ECO:0000313" key="4">
    <source>
        <dbReference type="Proteomes" id="UP000613580"/>
    </source>
</evidence>
<feature type="compositionally biased region" description="Polar residues" evidence="1">
    <location>
        <begin position="140"/>
        <end position="150"/>
    </location>
</feature>
<accession>A0A8H6TQW1</accession>
<comment type="caution">
    <text evidence="3">The sequence shown here is derived from an EMBL/GenBank/DDBJ whole genome shotgun (WGS) entry which is preliminary data.</text>
</comment>